<evidence type="ECO:0000313" key="1">
    <source>
        <dbReference type="EMBL" id="KAJ9099894.1"/>
    </source>
</evidence>
<gene>
    <name evidence="1" type="ORF">QFC21_003899</name>
</gene>
<dbReference type="EMBL" id="JASBWT010000012">
    <property type="protein sequence ID" value="KAJ9099894.1"/>
    <property type="molecule type" value="Genomic_DNA"/>
</dbReference>
<accession>A0ACC2VKF7</accession>
<sequence>MSLRPPASQDPADNPRFAAILAKAREVAYPKANLEAAIQKALNPHEGLAMQNMTYEAIGAGGQVAFIIECLTDNTNRAVSKVKEMLAKHGCRFSAVAFQFERKGLLRLQVKPESTIDNEAFFEQLFDVAVESGAEDVKVVAEEEDKAEETLYEVITAPTDLSAVTSLLQSSTLGSDMQIVAVEQAYIPTTPLYLPGTVNMPEEGEEIGEEAAEKAFGVLGSLDEVADVTKVWTNVRGLDS</sequence>
<organism evidence="1 2">
    <name type="scientific">Naganishia friedmannii</name>
    <dbReference type="NCBI Taxonomy" id="89922"/>
    <lineage>
        <taxon>Eukaryota</taxon>
        <taxon>Fungi</taxon>
        <taxon>Dikarya</taxon>
        <taxon>Basidiomycota</taxon>
        <taxon>Agaricomycotina</taxon>
        <taxon>Tremellomycetes</taxon>
        <taxon>Filobasidiales</taxon>
        <taxon>Filobasidiaceae</taxon>
        <taxon>Naganishia</taxon>
    </lineage>
</organism>
<reference evidence="1" key="1">
    <citation type="submission" date="2023-04" db="EMBL/GenBank/DDBJ databases">
        <title>Draft Genome sequencing of Naganishia species isolated from polar environments using Oxford Nanopore Technology.</title>
        <authorList>
            <person name="Leo P."/>
            <person name="Venkateswaran K."/>
        </authorList>
    </citation>
    <scope>NUCLEOTIDE SEQUENCE</scope>
    <source>
        <strain evidence="1">MNA-CCFEE 5423</strain>
    </source>
</reference>
<protein>
    <submittedName>
        <fullName evidence="1">Uncharacterized protein</fullName>
    </submittedName>
</protein>
<keyword evidence="2" id="KW-1185">Reference proteome</keyword>
<evidence type="ECO:0000313" key="2">
    <source>
        <dbReference type="Proteomes" id="UP001227268"/>
    </source>
</evidence>
<dbReference type="Proteomes" id="UP001227268">
    <property type="component" value="Unassembled WGS sequence"/>
</dbReference>
<comment type="caution">
    <text evidence="1">The sequence shown here is derived from an EMBL/GenBank/DDBJ whole genome shotgun (WGS) entry which is preliminary data.</text>
</comment>
<proteinExistence type="predicted"/>
<name>A0ACC2VKF7_9TREE</name>